<dbReference type="Proteomes" id="UP000053477">
    <property type="component" value="Unassembled WGS sequence"/>
</dbReference>
<proteinExistence type="predicted"/>
<sequence length="61" mass="6638">MLDSSSIPGFMTAMLGLIRKETIKRLNNIMDGESSATIENIDGTSAGKFRSIIDGRSDNLF</sequence>
<reference evidence="1 2" key="1">
    <citation type="submission" date="2015-04" db="EMBL/GenBank/DDBJ databases">
        <title>Complete genome sequence of Schizopora paradoxa KUC8140, a cosmopolitan wood degrader in East Asia.</title>
        <authorList>
            <consortium name="DOE Joint Genome Institute"/>
            <person name="Min B."/>
            <person name="Park H."/>
            <person name="Jang Y."/>
            <person name="Kim J.-J."/>
            <person name="Kim K.H."/>
            <person name="Pangilinan J."/>
            <person name="Lipzen A."/>
            <person name="Riley R."/>
            <person name="Grigoriev I.V."/>
            <person name="Spatafora J.W."/>
            <person name="Choi I.-G."/>
        </authorList>
    </citation>
    <scope>NUCLEOTIDE SEQUENCE [LARGE SCALE GENOMIC DNA]</scope>
    <source>
        <strain evidence="1 2">KUC8140</strain>
    </source>
</reference>
<dbReference type="AlphaFoldDB" id="A0A0H2RVM7"/>
<evidence type="ECO:0000313" key="1">
    <source>
        <dbReference type="EMBL" id="KLO13458.1"/>
    </source>
</evidence>
<keyword evidence="2" id="KW-1185">Reference proteome</keyword>
<evidence type="ECO:0000313" key="2">
    <source>
        <dbReference type="Proteomes" id="UP000053477"/>
    </source>
</evidence>
<name>A0A0H2RVM7_9AGAM</name>
<dbReference type="InParanoid" id="A0A0H2RVM7"/>
<dbReference type="EMBL" id="KQ085959">
    <property type="protein sequence ID" value="KLO13458.1"/>
    <property type="molecule type" value="Genomic_DNA"/>
</dbReference>
<organism evidence="1 2">
    <name type="scientific">Schizopora paradoxa</name>
    <dbReference type="NCBI Taxonomy" id="27342"/>
    <lineage>
        <taxon>Eukaryota</taxon>
        <taxon>Fungi</taxon>
        <taxon>Dikarya</taxon>
        <taxon>Basidiomycota</taxon>
        <taxon>Agaricomycotina</taxon>
        <taxon>Agaricomycetes</taxon>
        <taxon>Hymenochaetales</taxon>
        <taxon>Schizoporaceae</taxon>
        <taxon>Schizopora</taxon>
    </lineage>
</organism>
<gene>
    <name evidence="1" type="ORF">SCHPADRAFT_904181</name>
</gene>
<accession>A0A0H2RVM7</accession>
<protein>
    <submittedName>
        <fullName evidence="1">Uncharacterized protein</fullName>
    </submittedName>
</protein>